<evidence type="ECO:0000256" key="8">
    <source>
        <dbReference type="ARBA" id="ARBA00038436"/>
    </source>
</evidence>
<reference evidence="11" key="1">
    <citation type="submission" date="2019-03" db="EMBL/GenBank/DDBJ databases">
        <title>Afifella sp. nov., isolated from activated sludge.</title>
        <authorList>
            <person name="Li Q."/>
            <person name="Liu Y."/>
        </authorList>
    </citation>
    <scope>NUCLEOTIDE SEQUENCE</scope>
    <source>
        <strain evidence="11">L72</strain>
    </source>
</reference>
<keyword evidence="7 9" id="KW-0472">Membrane</keyword>
<evidence type="ECO:0000256" key="2">
    <source>
        <dbReference type="ARBA" id="ARBA00022448"/>
    </source>
</evidence>
<dbReference type="GO" id="GO:0022857">
    <property type="term" value="F:transmembrane transporter activity"/>
    <property type="evidence" value="ECO:0007669"/>
    <property type="project" value="UniProtKB-UniRule"/>
</dbReference>
<comment type="subunit">
    <text evidence="9">The complex comprises the extracytoplasmic solute receptor protein and the two transmembrane proteins.</text>
</comment>
<feature type="transmembrane region" description="Helical" evidence="9">
    <location>
        <begin position="129"/>
        <end position="156"/>
    </location>
</feature>
<keyword evidence="3" id="KW-1003">Cell membrane</keyword>
<dbReference type="GO" id="GO:0015740">
    <property type="term" value="P:C4-dicarboxylate transport"/>
    <property type="evidence" value="ECO:0007669"/>
    <property type="project" value="TreeGrafter"/>
</dbReference>
<dbReference type="PANTHER" id="PTHR35011">
    <property type="entry name" value="2,3-DIKETO-L-GULONATE TRAP TRANSPORTER SMALL PERMEASE PROTEIN YIAM"/>
    <property type="match status" value="1"/>
</dbReference>
<gene>
    <name evidence="11" type="ORF">E4O86_11335</name>
</gene>
<feature type="domain" description="Tripartite ATP-independent periplasmic transporters DctQ component" evidence="10">
    <location>
        <begin position="27"/>
        <end position="151"/>
    </location>
</feature>
<comment type="caution">
    <text evidence="11">The sequence shown here is derived from an EMBL/GenBank/DDBJ whole genome shotgun (WGS) entry which is preliminary data.</text>
</comment>
<name>A0A964WTS4_9HYPH</name>
<feature type="transmembrane region" description="Helical" evidence="9">
    <location>
        <begin position="42"/>
        <end position="66"/>
    </location>
</feature>
<feature type="transmembrane region" description="Helical" evidence="9">
    <location>
        <begin position="87"/>
        <end position="109"/>
    </location>
</feature>
<evidence type="ECO:0000256" key="1">
    <source>
        <dbReference type="ARBA" id="ARBA00004429"/>
    </source>
</evidence>
<evidence type="ECO:0000256" key="4">
    <source>
        <dbReference type="ARBA" id="ARBA00022519"/>
    </source>
</evidence>
<comment type="subcellular location">
    <subcellularLocation>
        <location evidence="1 9">Cell inner membrane</location>
        <topology evidence="1 9">Multi-pass membrane protein</topology>
    </subcellularLocation>
</comment>
<evidence type="ECO:0000256" key="9">
    <source>
        <dbReference type="RuleBase" id="RU369079"/>
    </source>
</evidence>
<evidence type="ECO:0000313" key="12">
    <source>
        <dbReference type="Proteomes" id="UP000773614"/>
    </source>
</evidence>
<accession>A0A964WTS4</accession>
<dbReference type="InterPro" id="IPR007387">
    <property type="entry name" value="TRAP_DctQ"/>
</dbReference>
<dbReference type="InterPro" id="IPR055348">
    <property type="entry name" value="DctQ"/>
</dbReference>
<comment type="caution">
    <text evidence="9">Lacks conserved residue(s) required for the propagation of feature annotation.</text>
</comment>
<keyword evidence="12" id="KW-1185">Reference proteome</keyword>
<dbReference type="Proteomes" id="UP000773614">
    <property type="component" value="Unassembled WGS sequence"/>
</dbReference>
<comment type="similarity">
    <text evidence="8 9">Belongs to the TRAP transporter small permease family.</text>
</comment>
<dbReference type="AlphaFoldDB" id="A0A964WTS4"/>
<evidence type="ECO:0000256" key="5">
    <source>
        <dbReference type="ARBA" id="ARBA00022692"/>
    </source>
</evidence>
<protein>
    <recommendedName>
        <fullName evidence="9">TRAP transporter small permease protein</fullName>
    </recommendedName>
</protein>
<sequence>MTILKTVNAGLEHALAVLFSLLFGLMIADVLLQVVSRNSGVAVLWTLDLAQLLFSWCIFIGAAVGVRRGSHYVITLLPEGMRRANSALKLVSDAVIVTVALVMVAQGFAFSAMGSSTDVESLGISQYWYFLPIPLSGILILVFILEIAIADLAAFAKAFREEAS</sequence>
<evidence type="ECO:0000256" key="3">
    <source>
        <dbReference type="ARBA" id="ARBA00022475"/>
    </source>
</evidence>
<keyword evidence="4 9" id="KW-0997">Cell inner membrane</keyword>
<keyword evidence="6 9" id="KW-1133">Transmembrane helix</keyword>
<dbReference type="GO" id="GO:0005886">
    <property type="term" value="C:plasma membrane"/>
    <property type="evidence" value="ECO:0007669"/>
    <property type="project" value="UniProtKB-SubCell"/>
</dbReference>
<organism evidence="11 12">
    <name type="scientific">Propylenella binzhouense</name>
    <dbReference type="NCBI Taxonomy" id="2555902"/>
    <lineage>
        <taxon>Bacteria</taxon>
        <taxon>Pseudomonadati</taxon>
        <taxon>Pseudomonadota</taxon>
        <taxon>Alphaproteobacteria</taxon>
        <taxon>Hyphomicrobiales</taxon>
        <taxon>Propylenellaceae</taxon>
        <taxon>Propylenella</taxon>
    </lineage>
</organism>
<dbReference type="OrthoDB" id="4964541at2"/>
<evidence type="ECO:0000256" key="6">
    <source>
        <dbReference type="ARBA" id="ARBA00022989"/>
    </source>
</evidence>
<evidence type="ECO:0000256" key="7">
    <source>
        <dbReference type="ARBA" id="ARBA00023136"/>
    </source>
</evidence>
<keyword evidence="5 9" id="KW-0812">Transmembrane</keyword>
<keyword evidence="2 9" id="KW-0813">Transport</keyword>
<comment type="function">
    <text evidence="9">Part of the tripartite ATP-independent periplasmic (TRAP) transport system.</text>
</comment>
<proteinExistence type="inferred from homology"/>
<evidence type="ECO:0000313" key="11">
    <source>
        <dbReference type="EMBL" id="MYZ48304.1"/>
    </source>
</evidence>
<dbReference type="Pfam" id="PF04290">
    <property type="entry name" value="DctQ"/>
    <property type="match status" value="1"/>
</dbReference>
<dbReference type="RefSeq" id="WP_161140656.1">
    <property type="nucleotide sequence ID" value="NZ_SPKJ01000034.1"/>
</dbReference>
<evidence type="ECO:0000259" key="10">
    <source>
        <dbReference type="Pfam" id="PF04290"/>
    </source>
</evidence>
<dbReference type="PANTHER" id="PTHR35011:SF5">
    <property type="entry name" value="SIALIC ACID TRAP TRANSPORTER SMALL PERMEASE PROTEIN SIAQ"/>
    <property type="match status" value="1"/>
</dbReference>
<dbReference type="EMBL" id="SPKJ01000034">
    <property type="protein sequence ID" value="MYZ48304.1"/>
    <property type="molecule type" value="Genomic_DNA"/>
</dbReference>